<dbReference type="PRINTS" id="PR00092">
    <property type="entry name" value="TYROSINASE"/>
</dbReference>
<sequence length="549" mass="60051">MRLLDISAALGALSVFSLGANASPIESELVERQSSFFALTGATGGVYPRLEVRDLANNPDQWNLFVLAMQRFQLKPQTNKLSYYQVAGIHGRPYVNWDGVGPYASQPWWPGYCPHSSNLFGSWHRPYLSLWEQAIIQYANEIINETPAGATKTRYQTAVKTLRFPFWDWAKKTSSGITPQPLTQAYIQVTFPQNGSSKSIPNPLYAYRFQVVPDPYFDGSYSKNRQTTRSSRAEANLQASYTSRRNTLLTLFSRNQAYNVFSTDANGNTAPNLEGIHNGVHSDIGGYMAQISYSAMDPIFAMHHANVDRVVAIWQTLYPNSWVGAASQTAGTRTMAPSSNQNANSPLTPFHRDTKGTFWTSNSVRATSALGYTYPDLVGVSNSQLTTNLNRLYGNSATNSALRGGSSDGDAPATTYDYMAQVTLDKSVLGGVSYAVQFMLDGDYFASFAALAVPPSPGAQAKAVTSSGTVMLTDALAQRGIDTSDRNATEQYLSENLTWQVVQNDQVVNNVPNLNVTIASAEVQPAKAVNQFATWLEPPQEIDNSTSSS</sequence>
<evidence type="ECO:0000256" key="1">
    <source>
        <dbReference type="ARBA" id="ARBA00001973"/>
    </source>
</evidence>
<keyword evidence="5" id="KW-0560">Oxidoreductase</keyword>
<evidence type="ECO:0000259" key="13">
    <source>
        <dbReference type="Pfam" id="PF18132"/>
    </source>
</evidence>
<dbReference type="InterPro" id="IPR041640">
    <property type="entry name" value="Tyrosinase_C"/>
</dbReference>
<dbReference type="EMBL" id="MNUE01000018">
    <property type="protein sequence ID" value="OJD35302.1"/>
    <property type="molecule type" value="Genomic_DNA"/>
</dbReference>
<dbReference type="Pfam" id="PF18132">
    <property type="entry name" value="Tyrosinase_C"/>
    <property type="match status" value="1"/>
</dbReference>
<feature type="domain" description="Tyrosinase copper-binding" evidence="12">
    <location>
        <begin position="81"/>
        <end position="316"/>
    </location>
</feature>
<organism evidence="14 15">
    <name type="scientific">Diplodia corticola</name>
    <dbReference type="NCBI Taxonomy" id="236234"/>
    <lineage>
        <taxon>Eukaryota</taxon>
        <taxon>Fungi</taxon>
        <taxon>Dikarya</taxon>
        <taxon>Ascomycota</taxon>
        <taxon>Pezizomycotina</taxon>
        <taxon>Dothideomycetes</taxon>
        <taxon>Dothideomycetes incertae sedis</taxon>
        <taxon>Botryosphaeriales</taxon>
        <taxon>Botryosphaeriaceae</taxon>
        <taxon>Diplodia</taxon>
    </lineage>
</organism>
<feature type="chain" id="PRO_5012520933" description="tyrosinase" evidence="11">
    <location>
        <begin position="23"/>
        <end position="549"/>
    </location>
</feature>
<dbReference type="GO" id="GO:0046872">
    <property type="term" value="F:metal ion binding"/>
    <property type="evidence" value="ECO:0007669"/>
    <property type="project" value="UniProtKB-KW"/>
</dbReference>
<dbReference type="Proteomes" id="UP000183809">
    <property type="component" value="Unassembled WGS sequence"/>
</dbReference>
<evidence type="ECO:0000259" key="12">
    <source>
        <dbReference type="Pfam" id="PF00264"/>
    </source>
</evidence>
<evidence type="ECO:0000256" key="4">
    <source>
        <dbReference type="ARBA" id="ARBA00022723"/>
    </source>
</evidence>
<keyword evidence="8" id="KW-0470">Melanin biosynthesis</keyword>
<comment type="cofactor">
    <cofactor evidence="1">
        <name>Cu(2+)</name>
        <dbReference type="ChEBI" id="CHEBI:29036"/>
    </cofactor>
</comment>
<keyword evidence="7" id="KW-0503">Monooxygenase</keyword>
<dbReference type="InterPro" id="IPR008922">
    <property type="entry name" value="Di-copper_centre_dom_sf"/>
</dbReference>
<evidence type="ECO:0000256" key="9">
    <source>
        <dbReference type="ARBA" id="ARBA00048233"/>
    </source>
</evidence>
<dbReference type="GO" id="GO:0042438">
    <property type="term" value="P:melanin biosynthetic process"/>
    <property type="evidence" value="ECO:0007669"/>
    <property type="project" value="UniProtKB-KW"/>
</dbReference>
<evidence type="ECO:0000256" key="8">
    <source>
        <dbReference type="ARBA" id="ARBA00023101"/>
    </source>
</evidence>
<comment type="similarity">
    <text evidence="2">Belongs to the tyrosinase family.</text>
</comment>
<comment type="catalytic activity">
    <reaction evidence="10">
        <text>L-tyrosine + O2 = L-dopaquinone + H2O</text>
        <dbReference type="Rhea" id="RHEA:18117"/>
        <dbReference type="ChEBI" id="CHEBI:15377"/>
        <dbReference type="ChEBI" id="CHEBI:15379"/>
        <dbReference type="ChEBI" id="CHEBI:57924"/>
        <dbReference type="ChEBI" id="CHEBI:58315"/>
        <dbReference type="EC" id="1.14.18.1"/>
    </reaction>
</comment>
<evidence type="ECO:0000256" key="10">
    <source>
        <dbReference type="ARBA" id="ARBA00048881"/>
    </source>
</evidence>
<feature type="signal peptide" evidence="11">
    <location>
        <begin position="1"/>
        <end position="22"/>
    </location>
</feature>
<evidence type="ECO:0000256" key="11">
    <source>
        <dbReference type="SAM" id="SignalP"/>
    </source>
</evidence>
<dbReference type="EC" id="1.14.18.1" evidence="3"/>
<reference evidence="14 15" key="1">
    <citation type="submission" date="2016-10" db="EMBL/GenBank/DDBJ databases">
        <title>Proteomics and genomics reveal pathogen-plant mechanisms compatible with a hemibiotrophic lifestyle of Diplodia corticola.</title>
        <authorList>
            <person name="Fernandes I."/>
            <person name="De Jonge R."/>
            <person name="Van De Peer Y."/>
            <person name="Devreese B."/>
            <person name="Alves A."/>
            <person name="Esteves A.C."/>
        </authorList>
    </citation>
    <scope>NUCLEOTIDE SEQUENCE [LARGE SCALE GENOMIC DNA]</scope>
    <source>
        <strain evidence="14 15">CBS 112549</strain>
    </source>
</reference>
<evidence type="ECO:0000256" key="7">
    <source>
        <dbReference type="ARBA" id="ARBA00023033"/>
    </source>
</evidence>
<keyword evidence="11" id="KW-0732">Signal</keyword>
<gene>
    <name evidence="14" type="ORF">BKCO1_1800073</name>
</gene>
<comment type="caution">
    <text evidence="14">The sequence shown here is derived from an EMBL/GenBank/DDBJ whole genome shotgun (WGS) entry which is preliminary data.</text>
</comment>
<dbReference type="GeneID" id="31012112"/>
<dbReference type="OrthoDB" id="6132182at2759"/>
<evidence type="ECO:0000256" key="2">
    <source>
        <dbReference type="ARBA" id="ARBA00009928"/>
    </source>
</evidence>
<evidence type="ECO:0000256" key="3">
    <source>
        <dbReference type="ARBA" id="ARBA00011906"/>
    </source>
</evidence>
<feature type="domain" description="Tyrosinase C-terminal" evidence="13">
    <location>
        <begin position="417"/>
        <end position="518"/>
    </location>
</feature>
<dbReference type="STRING" id="236234.A0A1J9R1M8"/>
<dbReference type="PANTHER" id="PTHR11474:SF76">
    <property type="entry name" value="SHKT DOMAIN-CONTAINING PROTEIN"/>
    <property type="match status" value="1"/>
</dbReference>
<keyword evidence="15" id="KW-1185">Reference proteome</keyword>
<comment type="catalytic activity">
    <reaction evidence="9">
        <text>2 L-dopa + O2 = 2 L-dopaquinone + 2 H2O</text>
        <dbReference type="Rhea" id="RHEA:34287"/>
        <dbReference type="ChEBI" id="CHEBI:15377"/>
        <dbReference type="ChEBI" id="CHEBI:15379"/>
        <dbReference type="ChEBI" id="CHEBI:57504"/>
        <dbReference type="ChEBI" id="CHEBI:57924"/>
        <dbReference type="EC" id="1.14.18.1"/>
    </reaction>
</comment>
<name>A0A1J9R1M8_9PEZI</name>
<dbReference type="PANTHER" id="PTHR11474">
    <property type="entry name" value="TYROSINASE FAMILY MEMBER"/>
    <property type="match status" value="1"/>
</dbReference>
<evidence type="ECO:0000313" key="14">
    <source>
        <dbReference type="EMBL" id="OJD35302.1"/>
    </source>
</evidence>
<proteinExistence type="inferred from homology"/>
<dbReference type="Gene3D" id="1.10.1280.10">
    <property type="entry name" value="Di-copper center containing domain from catechol oxidase"/>
    <property type="match status" value="1"/>
</dbReference>
<evidence type="ECO:0000256" key="6">
    <source>
        <dbReference type="ARBA" id="ARBA00023008"/>
    </source>
</evidence>
<dbReference type="RefSeq" id="XP_020131562.1">
    <property type="nucleotide sequence ID" value="XM_020271853.1"/>
</dbReference>
<dbReference type="AlphaFoldDB" id="A0A1J9R1M8"/>
<dbReference type="InterPro" id="IPR050316">
    <property type="entry name" value="Tyrosinase/Hemocyanin"/>
</dbReference>
<keyword evidence="6" id="KW-0186">Copper</keyword>
<dbReference type="InterPro" id="IPR002227">
    <property type="entry name" value="Tyrosinase_Cu-bd"/>
</dbReference>
<evidence type="ECO:0000256" key="5">
    <source>
        <dbReference type="ARBA" id="ARBA00023002"/>
    </source>
</evidence>
<protein>
    <recommendedName>
        <fullName evidence="3">tyrosinase</fullName>
        <ecNumber evidence="3">1.14.18.1</ecNumber>
    </recommendedName>
</protein>
<keyword evidence="4" id="KW-0479">Metal-binding</keyword>
<dbReference type="GO" id="GO:0004503">
    <property type="term" value="F:tyrosinase activity"/>
    <property type="evidence" value="ECO:0007669"/>
    <property type="project" value="UniProtKB-EC"/>
</dbReference>
<accession>A0A1J9R1M8</accession>
<dbReference type="Pfam" id="PF00264">
    <property type="entry name" value="Tyrosinase"/>
    <property type="match status" value="1"/>
</dbReference>
<dbReference type="SUPFAM" id="SSF48056">
    <property type="entry name" value="Di-copper centre-containing domain"/>
    <property type="match status" value="1"/>
</dbReference>
<evidence type="ECO:0000313" key="15">
    <source>
        <dbReference type="Proteomes" id="UP000183809"/>
    </source>
</evidence>